<dbReference type="SUPFAM" id="SSF46785">
    <property type="entry name" value="Winged helix' DNA-binding domain"/>
    <property type="match status" value="1"/>
</dbReference>
<dbReference type="PANTHER" id="PTHR30419:SF8">
    <property type="entry name" value="NITROGEN ASSIMILATION TRANSCRIPTIONAL ACTIVATOR-RELATED"/>
    <property type="match status" value="1"/>
</dbReference>
<dbReference type="InterPro" id="IPR036388">
    <property type="entry name" value="WH-like_DNA-bd_sf"/>
</dbReference>
<evidence type="ECO:0000256" key="2">
    <source>
        <dbReference type="ARBA" id="ARBA00023015"/>
    </source>
</evidence>
<sequence length="319" mass="34231">MLHGIALKYFVEVARSGSLAAASEQLHVAVSAISRQIAKLEEQAGAPLFERMPRGMILTEAGELLVQHARRALMDGDAVLDEISEMHALKHGNVRIGCTEGFTRCFLPSVMAAHYRAHARTRFMMRSGSPAQVEHWVASGEVDIGLAFSTSTSTALSVEYSVKAPVCALLPPTHPLAGKPNLTLDDILQYPTAVLDRGTTVRQLIDWCCSARGVHLEPVLTSNNSSAMHHFAALTGAITLGSAVALEGDPGPPTLVATPIDEPLLNERLLQVTLMRERRLPPAVDQFLKTLTDALRESLGKPAAAAPVSASASARKKKR</sequence>
<dbReference type="HOGENOM" id="CLU_039613_6_0_4"/>
<dbReference type="InterPro" id="IPR036390">
    <property type="entry name" value="WH_DNA-bd_sf"/>
</dbReference>
<dbReference type="FunFam" id="1.10.10.10:FF:000001">
    <property type="entry name" value="LysR family transcriptional regulator"/>
    <property type="match status" value="1"/>
</dbReference>
<dbReference type="OrthoDB" id="8839922at2"/>
<dbReference type="InterPro" id="IPR050950">
    <property type="entry name" value="HTH-type_LysR_regulators"/>
</dbReference>
<keyword evidence="3" id="KW-0238">DNA-binding</keyword>
<dbReference type="KEGG" id="buo:BRPE64_DCDS09290"/>
<feature type="domain" description="HTH lysR-type" evidence="6">
    <location>
        <begin position="7"/>
        <end position="59"/>
    </location>
</feature>
<keyword evidence="2" id="KW-0805">Transcription regulation</keyword>
<feature type="region of interest" description="Disordered" evidence="5">
    <location>
        <begin position="300"/>
        <end position="319"/>
    </location>
</feature>
<evidence type="ECO:0000256" key="5">
    <source>
        <dbReference type="SAM" id="MobiDB-lite"/>
    </source>
</evidence>
<comment type="similarity">
    <text evidence="1">Belongs to the LysR transcriptional regulatory family.</text>
</comment>
<dbReference type="Gene3D" id="3.40.190.290">
    <property type="match status" value="1"/>
</dbReference>
<dbReference type="Pfam" id="PF00126">
    <property type="entry name" value="HTH_1"/>
    <property type="match status" value="1"/>
</dbReference>
<dbReference type="SUPFAM" id="SSF53850">
    <property type="entry name" value="Periplasmic binding protein-like II"/>
    <property type="match status" value="1"/>
</dbReference>
<keyword evidence="4" id="KW-0804">Transcription</keyword>
<protein>
    <submittedName>
        <fullName evidence="7">Transcriptional regulator LysR family</fullName>
    </submittedName>
</protein>
<gene>
    <name evidence="7" type="ORF">BRPE64_DCDS09290</name>
</gene>
<keyword evidence="8" id="KW-1185">Reference proteome</keyword>
<geneLocation type="plasmid" evidence="7 8">
    <name>p1</name>
</geneLocation>
<evidence type="ECO:0000313" key="7">
    <source>
        <dbReference type="EMBL" id="BAN27865.1"/>
    </source>
</evidence>
<proteinExistence type="inferred from homology"/>
<dbReference type="Proteomes" id="UP000013966">
    <property type="component" value="Plasmid p1"/>
</dbReference>
<evidence type="ECO:0000259" key="6">
    <source>
        <dbReference type="PROSITE" id="PS50931"/>
    </source>
</evidence>
<dbReference type="GO" id="GO:0003700">
    <property type="term" value="F:DNA-binding transcription factor activity"/>
    <property type="evidence" value="ECO:0007669"/>
    <property type="project" value="InterPro"/>
</dbReference>
<dbReference type="PRINTS" id="PR00039">
    <property type="entry name" value="HTHLYSR"/>
</dbReference>
<evidence type="ECO:0000256" key="1">
    <source>
        <dbReference type="ARBA" id="ARBA00009437"/>
    </source>
</evidence>
<dbReference type="Gene3D" id="1.10.10.10">
    <property type="entry name" value="Winged helix-like DNA-binding domain superfamily/Winged helix DNA-binding domain"/>
    <property type="match status" value="1"/>
</dbReference>
<dbReference type="GO" id="GO:0005829">
    <property type="term" value="C:cytosol"/>
    <property type="evidence" value="ECO:0007669"/>
    <property type="project" value="TreeGrafter"/>
</dbReference>
<name>R4X0U4_9BURK</name>
<accession>R4X0U4</accession>
<feature type="compositionally biased region" description="Low complexity" evidence="5">
    <location>
        <begin position="301"/>
        <end position="313"/>
    </location>
</feature>
<organism evidence="7 8">
    <name type="scientific">Caballeronia insecticola</name>
    <dbReference type="NCBI Taxonomy" id="758793"/>
    <lineage>
        <taxon>Bacteria</taxon>
        <taxon>Pseudomonadati</taxon>
        <taxon>Pseudomonadota</taxon>
        <taxon>Betaproteobacteria</taxon>
        <taxon>Burkholderiales</taxon>
        <taxon>Burkholderiaceae</taxon>
        <taxon>Caballeronia</taxon>
    </lineage>
</organism>
<dbReference type="GO" id="GO:0003677">
    <property type="term" value="F:DNA binding"/>
    <property type="evidence" value="ECO:0007669"/>
    <property type="project" value="UniProtKB-KW"/>
</dbReference>
<dbReference type="Pfam" id="PF03466">
    <property type="entry name" value="LysR_substrate"/>
    <property type="match status" value="1"/>
</dbReference>
<reference evidence="7 8" key="2">
    <citation type="journal article" date="2018" name="Int. J. Syst. Evol. Microbiol.">
        <title>Burkholderia insecticola sp. nov., a gut symbiotic bacterium of the bean bug Riptortus pedestris.</title>
        <authorList>
            <person name="Takeshita K."/>
            <person name="Tamaki H."/>
            <person name="Ohbayashi T."/>
            <person name="Meng X.-Y."/>
            <person name="Sone T."/>
            <person name="Mitani Y."/>
            <person name="Peeters C."/>
            <person name="Kikuchi Y."/>
            <person name="Vandamme P."/>
        </authorList>
    </citation>
    <scope>NUCLEOTIDE SEQUENCE [LARGE SCALE GENOMIC DNA]</scope>
    <source>
        <strain evidence="7">RPE64</strain>
        <plasmid evidence="7 8">p1</plasmid>
    </source>
</reference>
<dbReference type="InterPro" id="IPR005119">
    <property type="entry name" value="LysR_subst-bd"/>
</dbReference>
<evidence type="ECO:0000313" key="8">
    <source>
        <dbReference type="Proteomes" id="UP000013966"/>
    </source>
</evidence>
<dbReference type="PANTHER" id="PTHR30419">
    <property type="entry name" value="HTH-TYPE TRANSCRIPTIONAL REGULATOR YBHD"/>
    <property type="match status" value="1"/>
</dbReference>
<dbReference type="RefSeq" id="WP_016348573.1">
    <property type="nucleotide sequence ID" value="NC_021289.1"/>
</dbReference>
<dbReference type="EMBL" id="AP013061">
    <property type="protein sequence ID" value="BAN27865.1"/>
    <property type="molecule type" value="Genomic_DNA"/>
</dbReference>
<dbReference type="AlphaFoldDB" id="R4X0U4"/>
<evidence type="ECO:0000256" key="4">
    <source>
        <dbReference type="ARBA" id="ARBA00023163"/>
    </source>
</evidence>
<dbReference type="InterPro" id="IPR000847">
    <property type="entry name" value="LysR_HTH_N"/>
</dbReference>
<reference evidence="7 8" key="1">
    <citation type="journal article" date="2013" name="Genome Announc.">
        <title>Complete Genome Sequence of Burkholderia sp. Strain RPE64, Bacterial Symbiont of the Bean Bug Riptortus pedestris.</title>
        <authorList>
            <person name="Shibata T.F."/>
            <person name="Maeda T."/>
            <person name="Nikoh N."/>
            <person name="Yamaguchi K."/>
            <person name="Oshima K."/>
            <person name="Hattori M."/>
            <person name="Nishiyama T."/>
            <person name="Hasebe M."/>
            <person name="Fukatsu T."/>
            <person name="Kikuchi Y."/>
            <person name="Shigenobu S."/>
        </authorList>
    </citation>
    <scope>NUCLEOTIDE SEQUENCE [LARGE SCALE GENOMIC DNA]</scope>
    <source>
        <plasmid evidence="7 8">p1</plasmid>
    </source>
</reference>
<dbReference type="PROSITE" id="PS50931">
    <property type="entry name" value="HTH_LYSR"/>
    <property type="match status" value="1"/>
</dbReference>
<dbReference type="PATRIC" id="fig|758793.3.peg.6072"/>
<evidence type="ECO:0000256" key="3">
    <source>
        <dbReference type="ARBA" id="ARBA00023125"/>
    </source>
</evidence>
<keyword evidence="7" id="KW-0614">Plasmid</keyword>